<dbReference type="AlphaFoldDB" id="A0AA36D4B2"/>
<comment type="similarity">
    <text evidence="1">Belongs to the class I-like SAM-binding methyltransferase superfamily. NNMT/PNMT/TEMT family.</text>
</comment>
<evidence type="ECO:0000256" key="4">
    <source>
        <dbReference type="ARBA" id="ARBA00022691"/>
    </source>
</evidence>
<evidence type="ECO:0000256" key="3">
    <source>
        <dbReference type="ARBA" id="ARBA00022679"/>
    </source>
</evidence>
<dbReference type="GO" id="GO:0032259">
    <property type="term" value="P:methylation"/>
    <property type="evidence" value="ECO:0007669"/>
    <property type="project" value="UniProtKB-KW"/>
</dbReference>
<dbReference type="GO" id="GO:0005829">
    <property type="term" value="C:cytosol"/>
    <property type="evidence" value="ECO:0007669"/>
    <property type="project" value="TreeGrafter"/>
</dbReference>
<sequence length="765" mass="87161">METLADDLQTKLKVEEEVKKDGPEAENAEKKPDEKDEECAPEEHHDKFNPHAYLNAFYKSATEDTAMQVVLFFLPGILYRVPGKISTFLDLGAGPTVYFPIAIRHRAERIFSSDYAPANRAALIEWAENKSSFNWGEVCKWIASIEASNESQEQMEKGARDKLQAILEVDVHAKPVVKQVQWKKDPGVDVPKKFQVVSSVFCLEYSCETYDGYIEAVTSAASLVEDGGYLILGGVLDATSYTFDGKQFRSHRLHKSHIIDALRVNNFAHIEKTDEFKYIEAEEIFLLCSKKLYSKRRTCPKNPSIQQVVKTFSDIHQRLQDTYFDFQVNGVVCLEGIRFLKSVEVKGLGENLLFLSTLAREVYTHLDKDIEALSHDVESEIRLRTGYWKDAEELYLRIFPEPVAGCNEYATLALQDVPENLGKPKMEELNDLSEAVHLVYLLRHQLPQGKKTTKRSVSLAPTQLPPELPPPVVIHIEPPPIEPEPIQIEEEAKPPVMDADIYDDPHEGAHVSMDYEGQHHTYLDVEMMEQEEENEEDDLALEWITEISATIISEALSQVRMRLYYEDVDEQVDDEPQGSHVPTTVLMRDLSLHHMDEEHYNLAPFDPLDAFERSGKIDQQVDIPVIISKANDVVNSFRRRGLYDTPNPYRNREKRVSEGDSGGRDSKTQRKDEEEANSEGVEIDSRGCETPMNTPFEPSILHSREIASGVFEGLQVPRYECETPQNTPFANSYLQVHENHQHLYLDELDDRISHLANSDGDMEGH</sequence>
<feature type="region of interest" description="Disordered" evidence="5">
    <location>
        <begin position="640"/>
        <end position="696"/>
    </location>
</feature>
<dbReference type="InterPro" id="IPR000940">
    <property type="entry name" value="NNMT_TEMT_trans"/>
</dbReference>
<protein>
    <submittedName>
        <fullName evidence="6">Uncharacterized protein</fullName>
    </submittedName>
</protein>
<evidence type="ECO:0000313" key="6">
    <source>
        <dbReference type="EMBL" id="CAJ0580828.1"/>
    </source>
</evidence>
<keyword evidence="2" id="KW-0489">Methyltransferase</keyword>
<feature type="compositionally biased region" description="Basic and acidic residues" evidence="5">
    <location>
        <begin position="650"/>
        <end position="673"/>
    </location>
</feature>
<dbReference type="InterPro" id="IPR029063">
    <property type="entry name" value="SAM-dependent_MTases_sf"/>
</dbReference>
<accession>A0AA36D4B2</accession>
<organism evidence="6 7">
    <name type="scientific">Mesorhabditis spiculigera</name>
    <dbReference type="NCBI Taxonomy" id="96644"/>
    <lineage>
        <taxon>Eukaryota</taxon>
        <taxon>Metazoa</taxon>
        <taxon>Ecdysozoa</taxon>
        <taxon>Nematoda</taxon>
        <taxon>Chromadorea</taxon>
        <taxon>Rhabditida</taxon>
        <taxon>Rhabditina</taxon>
        <taxon>Rhabditomorpha</taxon>
        <taxon>Rhabditoidea</taxon>
        <taxon>Rhabditidae</taxon>
        <taxon>Mesorhabditinae</taxon>
        <taxon>Mesorhabditis</taxon>
    </lineage>
</organism>
<dbReference type="PANTHER" id="PTHR10867">
    <property type="entry name" value="NNMT/PNMT/TEMT FAMILY MEMBER"/>
    <property type="match status" value="1"/>
</dbReference>
<keyword evidence="4" id="KW-0949">S-adenosyl-L-methionine</keyword>
<name>A0AA36D4B2_9BILA</name>
<evidence type="ECO:0000256" key="1">
    <source>
        <dbReference type="ARBA" id="ARBA00007996"/>
    </source>
</evidence>
<dbReference type="Proteomes" id="UP001177023">
    <property type="component" value="Unassembled WGS sequence"/>
</dbReference>
<dbReference type="GO" id="GO:0008170">
    <property type="term" value="F:N-methyltransferase activity"/>
    <property type="evidence" value="ECO:0007669"/>
    <property type="project" value="TreeGrafter"/>
</dbReference>
<dbReference type="EMBL" id="CATQJA010002662">
    <property type="protein sequence ID" value="CAJ0580828.1"/>
    <property type="molecule type" value="Genomic_DNA"/>
</dbReference>
<feature type="region of interest" description="Disordered" evidence="5">
    <location>
        <begin position="452"/>
        <end position="471"/>
    </location>
</feature>
<dbReference type="Pfam" id="PF01234">
    <property type="entry name" value="NNMT_PNMT_TEMT"/>
    <property type="match status" value="1"/>
</dbReference>
<proteinExistence type="inferred from homology"/>
<feature type="non-terminal residue" evidence="6">
    <location>
        <position position="765"/>
    </location>
</feature>
<dbReference type="PROSITE" id="PS51681">
    <property type="entry name" value="SAM_MT_NNMT_PNMT_TEMT"/>
    <property type="match status" value="1"/>
</dbReference>
<feature type="compositionally biased region" description="Basic and acidic residues" evidence="5">
    <location>
        <begin position="8"/>
        <end position="34"/>
    </location>
</feature>
<dbReference type="Gene3D" id="3.40.50.150">
    <property type="entry name" value="Vaccinia Virus protein VP39"/>
    <property type="match status" value="1"/>
</dbReference>
<evidence type="ECO:0000256" key="5">
    <source>
        <dbReference type="SAM" id="MobiDB-lite"/>
    </source>
</evidence>
<evidence type="ECO:0000313" key="7">
    <source>
        <dbReference type="Proteomes" id="UP001177023"/>
    </source>
</evidence>
<gene>
    <name evidence="6" type="ORF">MSPICULIGERA_LOCUS19009</name>
</gene>
<reference evidence="6" key="1">
    <citation type="submission" date="2023-06" db="EMBL/GenBank/DDBJ databases">
        <authorList>
            <person name="Delattre M."/>
        </authorList>
    </citation>
    <scope>NUCLEOTIDE SEQUENCE</scope>
    <source>
        <strain evidence="6">AF72</strain>
    </source>
</reference>
<dbReference type="PANTHER" id="PTHR10867:SF17">
    <property type="entry name" value="NICOTINAMIDE N-METHYLTRANSFERASE"/>
    <property type="match status" value="1"/>
</dbReference>
<keyword evidence="3" id="KW-0808">Transferase</keyword>
<dbReference type="SUPFAM" id="SSF53335">
    <property type="entry name" value="S-adenosyl-L-methionine-dependent methyltransferases"/>
    <property type="match status" value="1"/>
</dbReference>
<keyword evidence="7" id="KW-1185">Reference proteome</keyword>
<comment type="caution">
    <text evidence="6">The sequence shown here is derived from an EMBL/GenBank/DDBJ whole genome shotgun (WGS) entry which is preliminary data.</text>
</comment>
<evidence type="ECO:0000256" key="2">
    <source>
        <dbReference type="ARBA" id="ARBA00022603"/>
    </source>
</evidence>
<feature type="region of interest" description="Disordered" evidence="5">
    <location>
        <begin position="1"/>
        <end position="45"/>
    </location>
</feature>